<dbReference type="PANTHER" id="PTHR31169">
    <property type="entry name" value="OS05G0300700 PROTEIN"/>
    <property type="match status" value="1"/>
</dbReference>
<evidence type="ECO:0000256" key="3">
    <source>
        <dbReference type="ARBA" id="ARBA00022490"/>
    </source>
</evidence>
<keyword evidence="7" id="KW-0805">Transcription regulation</keyword>
<evidence type="ECO:0000256" key="2">
    <source>
        <dbReference type="ARBA" id="ARBA00004496"/>
    </source>
</evidence>
<dbReference type="GO" id="GO:0005634">
    <property type="term" value="C:nucleus"/>
    <property type="evidence" value="ECO:0007669"/>
    <property type="project" value="UniProtKB-SubCell"/>
</dbReference>
<evidence type="ECO:0000256" key="7">
    <source>
        <dbReference type="ARBA" id="ARBA00023015"/>
    </source>
</evidence>
<proteinExistence type="predicted"/>
<protein>
    <recommendedName>
        <fullName evidence="11">Zinc-finger domain-containing protein</fullName>
    </recommendedName>
</protein>
<comment type="subcellular location">
    <subcellularLocation>
        <location evidence="2">Cytoplasm</location>
    </subcellularLocation>
    <subcellularLocation>
        <location evidence="1">Nucleus</location>
    </subcellularLocation>
</comment>
<evidence type="ECO:0000256" key="8">
    <source>
        <dbReference type="ARBA" id="ARBA00023163"/>
    </source>
</evidence>
<feature type="compositionally biased region" description="Low complexity" evidence="10">
    <location>
        <begin position="260"/>
        <end position="278"/>
    </location>
</feature>
<evidence type="ECO:0000256" key="6">
    <source>
        <dbReference type="ARBA" id="ARBA00022843"/>
    </source>
</evidence>
<dbReference type="PANTHER" id="PTHR31169:SF8">
    <property type="entry name" value="ZINC-FINGER DOMAIN OF MONOAMINE-OXIDASE A REPRESSOR R1 PROTEIN"/>
    <property type="match status" value="1"/>
</dbReference>
<evidence type="ECO:0000313" key="12">
    <source>
        <dbReference type="EMBL" id="KIJ64059.1"/>
    </source>
</evidence>
<feature type="domain" description="Zinc-finger" evidence="11">
    <location>
        <begin position="17"/>
        <end position="89"/>
    </location>
</feature>
<keyword evidence="5" id="KW-0597">Phosphoprotein</keyword>
<keyword evidence="4" id="KW-1017">Isopeptide bond</keyword>
<keyword evidence="13" id="KW-1185">Reference proteome</keyword>
<name>A0A0C9VES3_9AGAM</name>
<dbReference type="EMBL" id="KN839848">
    <property type="protein sequence ID" value="KIJ64059.1"/>
    <property type="molecule type" value="Genomic_DNA"/>
</dbReference>
<dbReference type="Pfam" id="PF10497">
    <property type="entry name" value="zf-4CXXC_R1"/>
    <property type="match status" value="1"/>
</dbReference>
<keyword evidence="8" id="KW-0804">Transcription</keyword>
<dbReference type="OrthoDB" id="298344at2759"/>
<feature type="region of interest" description="Disordered" evidence="10">
    <location>
        <begin position="210"/>
        <end position="313"/>
    </location>
</feature>
<dbReference type="Proteomes" id="UP000053820">
    <property type="component" value="Unassembled WGS sequence"/>
</dbReference>
<evidence type="ECO:0000313" key="13">
    <source>
        <dbReference type="Proteomes" id="UP000053820"/>
    </source>
</evidence>
<feature type="compositionally biased region" description="Polar residues" evidence="10">
    <location>
        <begin position="122"/>
        <end position="137"/>
    </location>
</feature>
<feature type="region of interest" description="Disordered" evidence="10">
    <location>
        <begin position="112"/>
        <end position="137"/>
    </location>
</feature>
<dbReference type="AlphaFoldDB" id="A0A0C9VES3"/>
<evidence type="ECO:0000256" key="1">
    <source>
        <dbReference type="ARBA" id="ARBA00004123"/>
    </source>
</evidence>
<dbReference type="InterPro" id="IPR040221">
    <property type="entry name" value="CDCA7/CDA7L"/>
</dbReference>
<evidence type="ECO:0000259" key="11">
    <source>
        <dbReference type="Pfam" id="PF10497"/>
    </source>
</evidence>
<reference evidence="12 13" key="1">
    <citation type="submission" date="2014-04" db="EMBL/GenBank/DDBJ databases">
        <title>Evolutionary Origins and Diversification of the Mycorrhizal Mutualists.</title>
        <authorList>
            <consortium name="DOE Joint Genome Institute"/>
            <consortium name="Mycorrhizal Genomics Consortium"/>
            <person name="Kohler A."/>
            <person name="Kuo A."/>
            <person name="Nagy L.G."/>
            <person name="Floudas D."/>
            <person name="Copeland A."/>
            <person name="Barry K.W."/>
            <person name="Cichocki N."/>
            <person name="Veneault-Fourrey C."/>
            <person name="LaButti K."/>
            <person name="Lindquist E.A."/>
            <person name="Lipzen A."/>
            <person name="Lundell T."/>
            <person name="Morin E."/>
            <person name="Murat C."/>
            <person name="Riley R."/>
            <person name="Ohm R."/>
            <person name="Sun H."/>
            <person name="Tunlid A."/>
            <person name="Henrissat B."/>
            <person name="Grigoriev I.V."/>
            <person name="Hibbett D.S."/>
            <person name="Martin F."/>
        </authorList>
    </citation>
    <scope>NUCLEOTIDE SEQUENCE [LARGE SCALE GENOMIC DNA]</scope>
    <source>
        <strain evidence="12 13">MD-312</strain>
    </source>
</reference>
<evidence type="ECO:0000256" key="5">
    <source>
        <dbReference type="ARBA" id="ARBA00022553"/>
    </source>
</evidence>
<evidence type="ECO:0000256" key="10">
    <source>
        <dbReference type="SAM" id="MobiDB-lite"/>
    </source>
</evidence>
<gene>
    <name evidence="12" type="ORF">HYDPIDRAFT_91125</name>
</gene>
<dbReference type="GO" id="GO:0005737">
    <property type="term" value="C:cytoplasm"/>
    <property type="evidence" value="ECO:0007669"/>
    <property type="project" value="UniProtKB-SubCell"/>
</dbReference>
<sequence length="332" mass="36127">MRNSPAKDAAKAVAPEKTYCHQCRNATTRLKMQCSNVLGDRVCAKRFCQRCILNRYPDITFDQHSASFMCPSCTDNCNCSYCTRKRGEEFVSMRGGGFAGSRIQTQLTLVRDQPEPVRKAGSTGSANTMPTPDPSASTTPMFWAHVYGMEGERVGRAFIPPQYSASLSLANTQAKSLPAQRHKPEKQKPPRVFIGRPLKSWKIRSVRDLEPAPDDAASFASKGINGKGKGKAVDGRPLRVFIGNPAALHEPHERMPRTPSPSSSRSSSPGLDSDGSLTPLSDLEEDNWPQPDVGECCSWEPPPPPSIERSVSTALSDEQVARAISVALAAIV</sequence>
<organism evidence="12 13">
    <name type="scientific">Hydnomerulius pinastri MD-312</name>
    <dbReference type="NCBI Taxonomy" id="994086"/>
    <lineage>
        <taxon>Eukaryota</taxon>
        <taxon>Fungi</taxon>
        <taxon>Dikarya</taxon>
        <taxon>Basidiomycota</taxon>
        <taxon>Agaricomycotina</taxon>
        <taxon>Agaricomycetes</taxon>
        <taxon>Agaricomycetidae</taxon>
        <taxon>Boletales</taxon>
        <taxon>Boletales incertae sedis</taxon>
        <taxon>Leucogyrophana</taxon>
    </lineage>
</organism>
<dbReference type="GO" id="GO:0006355">
    <property type="term" value="P:regulation of DNA-templated transcription"/>
    <property type="evidence" value="ECO:0007669"/>
    <property type="project" value="InterPro"/>
</dbReference>
<dbReference type="HOGENOM" id="CLU_836931_0_0_1"/>
<keyword evidence="9" id="KW-0539">Nucleus</keyword>
<dbReference type="InterPro" id="IPR018866">
    <property type="entry name" value="Znf-4CXXC_R1"/>
</dbReference>
<keyword evidence="3" id="KW-0963">Cytoplasm</keyword>
<keyword evidence="6" id="KW-0832">Ubl conjugation</keyword>
<evidence type="ECO:0000256" key="4">
    <source>
        <dbReference type="ARBA" id="ARBA00022499"/>
    </source>
</evidence>
<accession>A0A0C9VES3</accession>
<evidence type="ECO:0000256" key="9">
    <source>
        <dbReference type="ARBA" id="ARBA00023242"/>
    </source>
</evidence>
<feature type="region of interest" description="Disordered" evidence="10">
    <location>
        <begin position="174"/>
        <end position="193"/>
    </location>
</feature>